<keyword evidence="9 10" id="KW-0472">Membrane</keyword>
<dbReference type="EMBL" id="KQ998209">
    <property type="protein sequence ID" value="KZV43126.1"/>
    <property type="molecule type" value="Genomic_DNA"/>
</dbReference>
<dbReference type="GO" id="GO:0010008">
    <property type="term" value="C:endosome membrane"/>
    <property type="evidence" value="ECO:0007669"/>
    <property type="project" value="UniProtKB-SubCell"/>
</dbReference>
<dbReference type="GO" id="GO:0000139">
    <property type="term" value="C:Golgi membrane"/>
    <property type="evidence" value="ECO:0007669"/>
    <property type="project" value="UniProtKB-SubCell"/>
</dbReference>
<evidence type="ECO:0000256" key="8">
    <source>
        <dbReference type="ARBA" id="ARBA00023034"/>
    </source>
</evidence>
<evidence type="ECO:0000256" key="1">
    <source>
        <dbReference type="ARBA" id="ARBA00004337"/>
    </source>
</evidence>
<feature type="non-terminal residue" evidence="11">
    <location>
        <position position="1"/>
    </location>
</feature>
<evidence type="ECO:0000256" key="2">
    <source>
        <dbReference type="ARBA" id="ARBA00004653"/>
    </source>
</evidence>
<name>A0A2Z7C8E1_9LAMI</name>
<dbReference type="PANTHER" id="PTHR10766">
    <property type="entry name" value="TRANSMEMBRANE 9 SUPERFAMILY PROTEIN"/>
    <property type="match status" value="1"/>
</dbReference>
<dbReference type="Proteomes" id="UP000250235">
    <property type="component" value="Unassembled WGS sequence"/>
</dbReference>
<proteinExistence type="inferred from homology"/>
<keyword evidence="8" id="KW-0333">Golgi apparatus</keyword>
<feature type="transmembrane region" description="Helical" evidence="10">
    <location>
        <begin position="239"/>
        <end position="262"/>
    </location>
</feature>
<feature type="transmembrane region" description="Helical" evidence="10">
    <location>
        <begin position="410"/>
        <end position="434"/>
    </location>
</feature>
<dbReference type="PANTHER" id="PTHR10766:SF154">
    <property type="entry name" value="TRANSMEMBRANE 9 SUPERFAMILY MEMBER 10"/>
    <property type="match status" value="1"/>
</dbReference>
<evidence type="ECO:0000313" key="11">
    <source>
        <dbReference type="EMBL" id="KZV43126.1"/>
    </source>
</evidence>
<feature type="transmembrane region" description="Helical" evidence="10">
    <location>
        <begin position="457"/>
        <end position="483"/>
    </location>
</feature>
<protein>
    <recommendedName>
        <fullName evidence="10">Transmembrane 9 superfamily member</fullName>
    </recommendedName>
</protein>
<feature type="transmembrane region" description="Helical" evidence="10">
    <location>
        <begin position="529"/>
        <end position="552"/>
    </location>
</feature>
<feature type="transmembrane region" description="Helical" evidence="10">
    <location>
        <begin position="307"/>
        <end position="334"/>
    </location>
</feature>
<evidence type="ECO:0000313" key="12">
    <source>
        <dbReference type="Proteomes" id="UP000250235"/>
    </source>
</evidence>
<feature type="transmembrane region" description="Helical" evidence="10">
    <location>
        <begin position="564"/>
        <end position="592"/>
    </location>
</feature>
<keyword evidence="4 10" id="KW-0812">Transmembrane</keyword>
<dbReference type="OrthoDB" id="1666796at2759"/>
<evidence type="ECO:0000256" key="3">
    <source>
        <dbReference type="ARBA" id="ARBA00005227"/>
    </source>
</evidence>
<organism evidence="11 12">
    <name type="scientific">Dorcoceras hygrometricum</name>
    <dbReference type="NCBI Taxonomy" id="472368"/>
    <lineage>
        <taxon>Eukaryota</taxon>
        <taxon>Viridiplantae</taxon>
        <taxon>Streptophyta</taxon>
        <taxon>Embryophyta</taxon>
        <taxon>Tracheophyta</taxon>
        <taxon>Spermatophyta</taxon>
        <taxon>Magnoliopsida</taxon>
        <taxon>eudicotyledons</taxon>
        <taxon>Gunneridae</taxon>
        <taxon>Pentapetalae</taxon>
        <taxon>asterids</taxon>
        <taxon>lamiids</taxon>
        <taxon>Lamiales</taxon>
        <taxon>Gesneriaceae</taxon>
        <taxon>Didymocarpoideae</taxon>
        <taxon>Trichosporeae</taxon>
        <taxon>Loxocarpinae</taxon>
        <taxon>Dorcoceras</taxon>
    </lineage>
</organism>
<reference evidence="11 12" key="1">
    <citation type="journal article" date="2015" name="Proc. Natl. Acad. Sci. U.S.A.">
        <title>The resurrection genome of Boea hygrometrica: A blueprint for survival of dehydration.</title>
        <authorList>
            <person name="Xiao L."/>
            <person name="Yang G."/>
            <person name="Zhang L."/>
            <person name="Yang X."/>
            <person name="Zhao S."/>
            <person name="Ji Z."/>
            <person name="Zhou Q."/>
            <person name="Hu M."/>
            <person name="Wang Y."/>
            <person name="Chen M."/>
            <person name="Xu Y."/>
            <person name="Jin H."/>
            <person name="Xiao X."/>
            <person name="Hu G."/>
            <person name="Bao F."/>
            <person name="Hu Y."/>
            <person name="Wan P."/>
            <person name="Li L."/>
            <person name="Deng X."/>
            <person name="Kuang T."/>
            <person name="Xiang C."/>
            <person name="Zhu J.K."/>
            <person name="Oliver M.J."/>
            <person name="He Y."/>
        </authorList>
    </citation>
    <scope>NUCLEOTIDE SEQUENCE [LARGE SCALE GENOMIC DNA]</scope>
    <source>
        <strain evidence="12">cv. XS01</strain>
    </source>
</reference>
<comment type="similarity">
    <text evidence="3 10">Belongs to the nonaspanin (TM9SF) (TC 9.A.2) family.</text>
</comment>
<sequence>LLQGDPLPVKVRNLTSDKTEDSYFYYYLPYCLPRNVLDHVNQSAIVRKDLIKSSPYEFKMLEPQMCNVVCRTTLSSKDAKEFKEKIDFGYRVNMILDDHPLFNPYNRSRRCSLGYHRGFPVGMKILSAEKMEHKYFINNHLTFTIKYYKDEKTDAARVVRFEVKPLSVKHKYEGEWSDKLNLTNCDSLAKYSGTGNDSLQDVEDEKEIIFTYDVEFQESEITWDSGWDSLFCSVDSHNIHWASIFHSALLSFIFTTILLWCMEPKINSDISKFDAWETQEEGAAATEEENEWIVRGDAFRPPANSDLLCVFAGTGVQCFGMVLVTMVSAALGFISPSNRTGLMTKLLFLWVFMGIFAGYVSASLYKRFKATRWKKITLMTSFPGIVFIILFILSAPSWEEESWGAVPFGNMFALVLLWLGIFVSLVSVGSYVGFEKPAIKDLPSANRIPREIPKQSWFMNPVFTILIGGMFPFGVVSVELFFIITSKWLDQFYCILGFLFLVFIFLVIICAQMTIIFCYNQLRGEDYLWWWRSFLNSGSSGLYLFLYVAFYFTKMNGAKPVSGVLYFGYLLIASFTFFLLTGTVGFFACFLFTRHLYSSLKID</sequence>
<keyword evidence="12" id="KW-1185">Reference proteome</keyword>
<dbReference type="AlphaFoldDB" id="A0A2Z7C8E1"/>
<evidence type="ECO:0000256" key="5">
    <source>
        <dbReference type="ARBA" id="ARBA00022729"/>
    </source>
</evidence>
<evidence type="ECO:0000256" key="7">
    <source>
        <dbReference type="ARBA" id="ARBA00022989"/>
    </source>
</evidence>
<comment type="subcellular location">
    <subcellularLocation>
        <location evidence="1">Endosome membrane</location>
        <topology evidence="1">Multi-pass membrane protein</topology>
    </subcellularLocation>
    <subcellularLocation>
        <location evidence="2">Golgi apparatus membrane</location>
        <topology evidence="2">Multi-pass membrane protein</topology>
    </subcellularLocation>
</comment>
<keyword evidence="6" id="KW-0967">Endosome</keyword>
<accession>A0A2Z7C8E1</accession>
<gene>
    <name evidence="11" type="ORF">F511_04518</name>
</gene>
<keyword evidence="5" id="KW-0732">Signal</keyword>
<evidence type="ECO:0000256" key="6">
    <source>
        <dbReference type="ARBA" id="ARBA00022753"/>
    </source>
</evidence>
<feature type="transmembrane region" description="Helical" evidence="10">
    <location>
        <begin position="346"/>
        <end position="365"/>
    </location>
</feature>
<evidence type="ECO:0000256" key="9">
    <source>
        <dbReference type="ARBA" id="ARBA00023136"/>
    </source>
</evidence>
<feature type="transmembrane region" description="Helical" evidence="10">
    <location>
        <begin position="495"/>
        <end position="517"/>
    </location>
</feature>
<dbReference type="InterPro" id="IPR004240">
    <property type="entry name" value="EMP70"/>
</dbReference>
<evidence type="ECO:0000256" key="4">
    <source>
        <dbReference type="ARBA" id="ARBA00022692"/>
    </source>
</evidence>
<feature type="transmembrane region" description="Helical" evidence="10">
    <location>
        <begin position="377"/>
        <end position="398"/>
    </location>
</feature>
<dbReference type="Pfam" id="PF02990">
    <property type="entry name" value="EMP70"/>
    <property type="match status" value="1"/>
</dbReference>
<dbReference type="GO" id="GO:0072657">
    <property type="term" value="P:protein localization to membrane"/>
    <property type="evidence" value="ECO:0007669"/>
    <property type="project" value="TreeGrafter"/>
</dbReference>
<keyword evidence="7 10" id="KW-1133">Transmembrane helix</keyword>
<evidence type="ECO:0000256" key="10">
    <source>
        <dbReference type="RuleBase" id="RU363079"/>
    </source>
</evidence>